<sequence length="98" mass="11005">MEGYPLSKRPLDYFKMFYVDTAMFGAAHALRCTVDFFGVDRVLFGSDSPYDPEKGPGYIRSTIRNLDEIGLGEDEQSAIFHGNARKVFNATFREVGAL</sequence>
<reference evidence="2 3" key="1">
    <citation type="submission" date="2020-03" db="EMBL/GenBank/DDBJ databases">
        <title>Whole genome shotgun sequence of Phytohabitans flavus NBRC 107702.</title>
        <authorList>
            <person name="Komaki H."/>
            <person name="Tamura T."/>
        </authorList>
    </citation>
    <scope>NUCLEOTIDE SEQUENCE [LARGE SCALE GENOMIC DNA]</scope>
    <source>
        <strain evidence="2 3">NBRC 107702</strain>
    </source>
</reference>
<evidence type="ECO:0000313" key="2">
    <source>
        <dbReference type="EMBL" id="BCB77904.1"/>
    </source>
</evidence>
<dbReference type="SUPFAM" id="SSF51556">
    <property type="entry name" value="Metallo-dependent hydrolases"/>
    <property type="match status" value="1"/>
</dbReference>
<proteinExistence type="predicted"/>
<feature type="domain" description="Amidohydrolase-related" evidence="1">
    <location>
        <begin position="22"/>
        <end position="89"/>
    </location>
</feature>
<protein>
    <recommendedName>
        <fullName evidence="1">Amidohydrolase-related domain-containing protein</fullName>
    </recommendedName>
</protein>
<dbReference type="KEGG" id="pfla:Pflav_043140"/>
<dbReference type="InterPro" id="IPR032466">
    <property type="entry name" value="Metal_Hydrolase"/>
</dbReference>
<name>A0A6F8XVN6_9ACTN</name>
<gene>
    <name evidence="2" type="ORF">Pflav_043140</name>
</gene>
<dbReference type="Pfam" id="PF04909">
    <property type="entry name" value="Amidohydro_2"/>
    <property type="match status" value="1"/>
</dbReference>
<keyword evidence="3" id="KW-1185">Reference proteome</keyword>
<dbReference type="GO" id="GO:0016787">
    <property type="term" value="F:hydrolase activity"/>
    <property type="evidence" value="ECO:0007669"/>
    <property type="project" value="InterPro"/>
</dbReference>
<dbReference type="EMBL" id="AP022870">
    <property type="protein sequence ID" value="BCB77904.1"/>
    <property type="molecule type" value="Genomic_DNA"/>
</dbReference>
<reference evidence="2 3" key="2">
    <citation type="submission" date="2020-03" db="EMBL/GenBank/DDBJ databases">
        <authorList>
            <person name="Ichikawa N."/>
            <person name="Kimura A."/>
            <person name="Kitahashi Y."/>
            <person name="Uohara A."/>
        </authorList>
    </citation>
    <scope>NUCLEOTIDE SEQUENCE [LARGE SCALE GENOMIC DNA]</scope>
    <source>
        <strain evidence="2 3">NBRC 107702</strain>
    </source>
</reference>
<evidence type="ECO:0000259" key="1">
    <source>
        <dbReference type="Pfam" id="PF04909"/>
    </source>
</evidence>
<accession>A0A6F8XVN6</accession>
<dbReference type="InterPro" id="IPR006680">
    <property type="entry name" value="Amidohydro-rel"/>
</dbReference>
<dbReference type="AlphaFoldDB" id="A0A6F8XVN6"/>
<evidence type="ECO:0000313" key="3">
    <source>
        <dbReference type="Proteomes" id="UP000502508"/>
    </source>
</evidence>
<dbReference type="Gene3D" id="3.20.20.140">
    <property type="entry name" value="Metal-dependent hydrolases"/>
    <property type="match status" value="1"/>
</dbReference>
<dbReference type="Proteomes" id="UP000502508">
    <property type="component" value="Chromosome"/>
</dbReference>
<organism evidence="2 3">
    <name type="scientific">Phytohabitans flavus</name>
    <dbReference type="NCBI Taxonomy" id="1076124"/>
    <lineage>
        <taxon>Bacteria</taxon>
        <taxon>Bacillati</taxon>
        <taxon>Actinomycetota</taxon>
        <taxon>Actinomycetes</taxon>
        <taxon>Micromonosporales</taxon>
        <taxon>Micromonosporaceae</taxon>
    </lineage>
</organism>